<sequence length="264" mass="28957">MDASRDLYKRAAEQRKTADALWHLDTGRMLFIAPLWHNHVHQHGAPVFLAGMHDRFELRVEGGGWQSCRTAVIPAGVAHELQVHGNPVAGLYLEPSIDGVHTLLPLLRHRREINGVLTSAGGEYALIRELWEGRTGLASAGLLLNDLLCFSSARAPARMDTRITASVAALARVAEAPLPLARLAADAGLSVSRFQHLFSRQVGVPFRRYRAWARMRVAIEAIVAGANFTAASHAAGFSDQSHFNHDFRRTFGAPPSVSLARLRE</sequence>
<dbReference type="PANTHER" id="PTHR11019:SF159">
    <property type="entry name" value="TRANSCRIPTIONAL REGULATOR-RELATED"/>
    <property type="match status" value="1"/>
</dbReference>
<name>A0ABV2AZY4_9GAMM</name>
<dbReference type="PANTHER" id="PTHR11019">
    <property type="entry name" value="HTH-TYPE TRANSCRIPTIONAL REGULATOR NIMR"/>
    <property type="match status" value="1"/>
</dbReference>
<dbReference type="PROSITE" id="PS01124">
    <property type="entry name" value="HTH_ARAC_FAMILY_2"/>
    <property type="match status" value="1"/>
</dbReference>
<protein>
    <submittedName>
        <fullName evidence="5">Helix-turn-helix domain-containing protein</fullName>
    </submittedName>
</protein>
<dbReference type="SUPFAM" id="SSF46689">
    <property type="entry name" value="Homeodomain-like"/>
    <property type="match status" value="2"/>
</dbReference>
<keyword evidence="1" id="KW-0805">Transcription regulation</keyword>
<keyword evidence="6" id="KW-1185">Reference proteome</keyword>
<organism evidence="5 6">
    <name type="scientific">Salinisphaera dokdonensis CL-ES53</name>
    <dbReference type="NCBI Taxonomy" id="1304272"/>
    <lineage>
        <taxon>Bacteria</taxon>
        <taxon>Pseudomonadati</taxon>
        <taxon>Pseudomonadota</taxon>
        <taxon>Gammaproteobacteria</taxon>
        <taxon>Salinisphaerales</taxon>
        <taxon>Salinisphaeraceae</taxon>
        <taxon>Salinisphaera</taxon>
    </lineage>
</organism>
<feature type="domain" description="HTH araC/xylS-type" evidence="4">
    <location>
        <begin position="164"/>
        <end position="261"/>
    </location>
</feature>
<gene>
    <name evidence="5" type="ORF">SADO_08137</name>
</gene>
<keyword evidence="3" id="KW-0804">Transcription</keyword>
<reference evidence="5 6" key="1">
    <citation type="submission" date="2013-03" db="EMBL/GenBank/DDBJ databases">
        <title>Salinisphaera dokdonensis CL-ES53 Genome Sequencing.</title>
        <authorList>
            <person name="Li C."/>
            <person name="Lai Q."/>
            <person name="Shao Z."/>
        </authorList>
    </citation>
    <scope>NUCLEOTIDE SEQUENCE [LARGE SCALE GENOMIC DNA]</scope>
    <source>
        <strain evidence="5 6">CL-ES53</strain>
    </source>
</reference>
<evidence type="ECO:0000259" key="4">
    <source>
        <dbReference type="PROSITE" id="PS01124"/>
    </source>
</evidence>
<dbReference type="SMART" id="SM00342">
    <property type="entry name" value="HTH_ARAC"/>
    <property type="match status" value="1"/>
</dbReference>
<accession>A0ABV2AZY4</accession>
<keyword evidence="2" id="KW-0238">DNA-binding</keyword>
<dbReference type="Proteomes" id="UP001460888">
    <property type="component" value="Unassembled WGS sequence"/>
</dbReference>
<proteinExistence type="predicted"/>
<dbReference type="Gene3D" id="1.10.10.60">
    <property type="entry name" value="Homeodomain-like"/>
    <property type="match status" value="1"/>
</dbReference>
<dbReference type="RefSeq" id="WP_353110701.1">
    <property type="nucleotide sequence ID" value="NZ_APND01000002.1"/>
</dbReference>
<evidence type="ECO:0000313" key="6">
    <source>
        <dbReference type="Proteomes" id="UP001460888"/>
    </source>
</evidence>
<evidence type="ECO:0000256" key="3">
    <source>
        <dbReference type="ARBA" id="ARBA00023163"/>
    </source>
</evidence>
<dbReference type="PROSITE" id="PS00041">
    <property type="entry name" value="HTH_ARAC_FAMILY_1"/>
    <property type="match status" value="1"/>
</dbReference>
<evidence type="ECO:0000313" key="5">
    <source>
        <dbReference type="EMBL" id="MES1929210.1"/>
    </source>
</evidence>
<dbReference type="InterPro" id="IPR018060">
    <property type="entry name" value="HTH_AraC"/>
</dbReference>
<evidence type="ECO:0000256" key="2">
    <source>
        <dbReference type="ARBA" id="ARBA00023125"/>
    </source>
</evidence>
<dbReference type="Pfam" id="PF12833">
    <property type="entry name" value="HTH_18"/>
    <property type="match status" value="1"/>
</dbReference>
<comment type="caution">
    <text evidence="5">The sequence shown here is derived from an EMBL/GenBank/DDBJ whole genome shotgun (WGS) entry which is preliminary data.</text>
</comment>
<dbReference type="InterPro" id="IPR018062">
    <property type="entry name" value="HTH_AraC-typ_CS"/>
</dbReference>
<dbReference type="EMBL" id="APND01000002">
    <property type="protein sequence ID" value="MES1929210.1"/>
    <property type="molecule type" value="Genomic_DNA"/>
</dbReference>
<dbReference type="InterPro" id="IPR009057">
    <property type="entry name" value="Homeodomain-like_sf"/>
</dbReference>
<evidence type="ECO:0000256" key="1">
    <source>
        <dbReference type="ARBA" id="ARBA00023015"/>
    </source>
</evidence>